<protein>
    <submittedName>
        <fullName evidence="1">Uncharacterized protein</fullName>
    </submittedName>
</protein>
<keyword evidence="2" id="KW-1185">Reference proteome</keyword>
<evidence type="ECO:0000313" key="1">
    <source>
        <dbReference type="EMBL" id="KAH6604480.1"/>
    </source>
</evidence>
<reference evidence="1" key="1">
    <citation type="submission" date="2021-08" db="EMBL/GenBank/DDBJ databases">
        <title>Chromosome-Level Trichoderma cornu-damae using Hi-C Data.</title>
        <authorList>
            <person name="Kim C.S."/>
        </authorList>
    </citation>
    <scope>NUCLEOTIDE SEQUENCE</scope>
    <source>
        <strain evidence="1">KA19-0412C</strain>
    </source>
</reference>
<name>A0A9P8QGD5_9HYPO</name>
<organism evidence="1 2">
    <name type="scientific">Trichoderma cornu-damae</name>
    <dbReference type="NCBI Taxonomy" id="654480"/>
    <lineage>
        <taxon>Eukaryota</taxon>
        <taxon>Fungi</taxon>
        <taxon>Dikarya</taxon>
        <taxon>Ascomycota</taxon>
        <taxon>Pezizomycotina</taxon>
        <taxon>Sordariomycetes</taxon>
        <taxon>Hypocreomycetidae</taxon>
        <taxon>Hypocreales</taxon>
        <taxon>Hypocreaceae</taxon>
        <taxon>Trichoderma</taxon>
    </lineage>
</organism>
<dbReference type="EMBL" id="JAIWOZ010000005">
    <property type="protein sequence ID" value="KAH6604480.1"/>
    <property type="molecule type" value="Genomic_DNA"/>
</dbReference>
<dbReference type="AlphaFoldDB" id="A0A9P8QGD5"/>
<dbReference type="Proteomes" id="UP000827724">
    <property type="component" value="Unassembled WGS sequence"/>
</dbReference>
<gene>
    <name evidence="1" type="ORF">Trco_006187</name>
</gene>
<proteinExistence type="predicted"/>
<accession>A0A9P8QGD5</accession>
<comment type="caution">
    <text evidence="1">The sequence shown here is derived from an EMBL/GenBank/DDBJ whole genome shotgun (WGS) entry which is preliminary data.</text>
</comment>
<sequence length="60" mass="6482">MYMHHSYMYNGPAVQDGKTARSGDYQAAAPGNDCIRSTAAIGHEPLAAGDGRYKVRRTVP</sequence>
<evidence type="ECO:0000313" key="2">
    <source>
        <dbReference type="Proteomes" id="UP000827724"/>
    </source>
</evidence>